<feature type="domain" description="HTH arsR-type" evidence="4">
    <location>
        <begin position="12"/>
        <end position="103"/>
    </location>
</feature>
<dbReference type="InterPro" id="IPR036390">
    <property type="entry name" value="WH_DNA-bd_sf"/>
</dbReference>
<dbReference type="GO" id="GO:0003700">
    <property type="term" value="F:DNA-binding transcription factor activity"/>
    <property type="evidence" value="ECO:0007669"/>
    <property type="project" value="InterPro"/>
</dbReference>
<dbReference type="Pfam" id="PF12840">
    <property type="entry name" value="HTH_20"/>
    <property type="match status" value="1"/>
</dbReference>
<dbReference type="SMART" id="SM00418">
    <property type="entry name" value="HTH_ARSR"/>
    <property type="match status" value="1"/>
</dbReference>
<dbReference type="InterPro" id="IPR051081">
    <property type="entry name" value="HTH_MetalResp_TranReg"/>
</dbReference>
<dbReference type="Proteomes" id="UP000182409">
    <property type="component" value="Unassembled WGS sequence"/>
</dbReference>
<dbReference type="PANTHER" id="PTHR33154">
    <property type="entry name" value="TRANSCRIPTIONAL REGULATOR, ARSR FAMILY"/>
    <property type="match status" value="1"/>
</dbReference>
<accession>A0A1H4L4M3</accession>
<reference evidence="5 6" key="1">
    <citation type="submission" date="2016-10" db="EMBL/GenBank/DDBJ databases">
        <authorList>
            <person name="de Groot N.N."/>
        </authorList>
    </citation>
    <scope>NUCLEOTIDE SEQUENCE [LARGE SCALE GENOMIC DNA]</scope>
    <source>
        <strain evidence="5 6">AB35.6</strain>
    </source>
</reference>
<proteinExistence type="predicted"/>
<dbReference type="PANTHER" id="PTHR33154:SF33">
    <property type="entry name" value="TRANSCRIPTIONAL REPRESSOR SDPR"/>
    <property type="match status" value="1"/>
</dbReference>
<name>A0A1H4L4M3_9BACT</name>
<dbReference type="Gene3D" id="1.10.10.10">
    <property type="entry name" value="Winged helix-like DNA-binding domain superfamily/Winged helix DNA-binding domain"/>
    <property type="match status" value="1"/>
</dbReference>
<dbReference type="InterPro" id="IPR011991">
    <property type="entry name" value="ArsR-like_HTH"/>
</dbReference>
<keyword evidence="2" id="KW-0238">DNA-binding</keyword>
<keyword evidence="1" id="KW-0805">Transcription regulation</keyword>
<evidence type="ECO:0000259" key="4">
    <source>
        <dbReference type="PROSITE" id="PS50987"/>
    </source>
</evidence>
<dbReference type="CDD" id="cd00090">
    <property type="entry name" value="HTH_ARSR"/>
    <property type="match status" value="1"/>
</dbReference>
<evidence type="ECO:0000256" key="3">
    <source>
        <dbReference type="ARBA" id="ARBA00023163"/>
    </source>
</evidence>
<dbReference type="InterPro" id="IPR036388">
    <property type="entry name" value="WH-like_DNA-bd_sf"/>
</dbReference>
<dbReference type="OrthoDB" id="9794330at2"/>
<sequence length="103" mass="11193">MARPSTKSAKKAAPLDDEQFRAISRALADPRRYAILQQVAAEPEGLGCGALQEHGQISAATISHHLKELAEAGLVDVARDGRCANLALRRDVWQSYVKRLSSL</sequence>
<dbReference type="InterPro" id="IPR001845">
    <property type="entry name" value="HTH_ArsR_DNA-bd_dom"/>
</dbReference>
<evidence type="ECO:0000313" key="5">
    <source>
        <dbReference type="EMBL" id="SEB65653.1"/>
    </source>
</evidence>
<evidence type="ECO:0000313" key="6">
    <source>
        <dbReference type="Proteomes" id="UP000182409"/>
    </source>
</evidence>
<protein>
    <submittedName>
        <fullName evidence="5">Transcriptional regulator, ArsR family</fullName>
    </submittedName>
</protein>
<dbReference type="GO" id="GO:0003677">
    <property type="term" value="F:DNA binding"/>
    <property type="evidence" value="ECO:0007669"/>
    <property type="project" value="UniProtKB-KW"/>
</dbReference>
<evidence type="ECO:0000256" key="2">
    <source>
        <dbReference type="ARBA" id="ARBA00023125"/>
    </source>
</evidence>
<dbReference type="SUPFAM" id="SSF46785">
    <property type="entry name" value="Winged helix' DNA-binding domain"/>
    <property type="match status" value="1"/>
</dbReference>
<keyword evidence="3" id="KW-0804">Transcription</keyword>
<dbReference type="AlphaFoldDB" id="A0A1H4L4M3"/>
<dbReference type="EMBL" id="FNSD01000001">
    <property type="protein sequence ID" value="SEB65653.1"/>
    <property type="molecule type" value="Genomic_DNA"/>
</dbReference>
<organism evidence="5 6">
    <name type="scientific">Terriglobus roseus</name>
    <dbReference type="NCBI Taxonomy" id="392734"/>
    <lineage>
        <taxon>Bacteria</taxon>
        <taxon>Pseudomonadati</taxon>
        <taxon>Acidobacteriota</taxon>
        <taxon>Terriglobia</taxon>
        <taxon>Terriglobales</taxon>
        <taxon>Acidobacteriaceae</taxon>
        <taxon>Terriglobus</taxon>
    </lineage>
</organism>
<evidence type="ECO:0000256" key="1">
    <source>
        <dbReference type="ARBA" id="ARBA00023015"/>
    </source>
</evidence>
<dbReference type="RefSeq" id="WP_074653017.1">
    <property type="nucleotide sequence ID" value="NZ_FNSD01000001.1"/>
</dbReference>
<dbReference type="PROSITE" id="PS50987">
    <property type="entry name" value="HTH_ARSR_2"/>
    <property type="match status" value="1"/>
</dbReference>
<gene>
    <name evidence="5" type="ORF">SAMN05443244_1468</name>
</gene>
<dbReference type="PRINTS" id="PR00778">
    <property type="entry name" value="HTHARSR"/>
</dbReference>